<dbReference type="InterPro" id="IPR003423">
    <property type="entry name" value="OMP_efflux"/>
</dbReference>
<organism evidence="3 4">
    <name type="scientific">Escherichia coli</name>
    <dbReference type="NCBI Taxonomy" id="562"/>
    <lineage>
        <taxon>Bacteria</taxon>
        <taxon>Pseudomonadati</taxon>
        <taxon>Pseudomonadota</taxon>
        <taxon>Gammaproteobacteria</taxon>
        <taxon>Enterobacterales</taxon>
        <taxon>Enterobacteriaceae</taxon>
        <taxon>Escherichia</taxon>
    </lineage>
</organism>
<dbReference type="GO" id="GO:0009279">
    <property type="term" value="C:cell outer membrane"/>
    <property type="evidence" value="ECO:0007669"/>
    <property type="project" value="UniProtKB-SubCell"/>
</dbReference>
<protein>
    <submittedName>
        <fullName evidence="3">RND transporter</fullName>
    </submittedName>
</protein>
<dbReference type="Gene3D" id="2.20.200.10">
    <property type="entry name" value="Outer membrane efflux proteins (OEP)"/>
    <property type="match status" value="1"/>
</dbReference>
<evidence type="ECO:0000313" key="4">
    <source>
        <dbReference type="Proteomes" id="UP000441160"/>
    </source>
</evidence>
<feature type="non-terminal residue" evidence="3">
    <location>
        <position position="1"/>
    </location>
</feature>
<reference evidence="3 4" key="1">
    <citation type="submission" date="2019-12" db="EMBL/GenBank/DDBJ databases">
        <title>Enteriobacteria Tanzani isolates_8377-8380.</title>
        <authorList>
            <person name="Subbiah M."/>
            <person name="Call D."/>
        </authorList>
    </citation>
    <scope>NUCLEOTIDE SEQUENCE [LARGE SCALE GENOMIC DNA]</scope>
    <source>
        <strain evidence="3 4">8378wB3</strain>
    </source>
</reference>
<comment type="subcellular location">
    <subcellularLocation>
        <location evidence="1">Cell outer membrane</location>
        <topology evidence="1">Lipid-anchor</topology>
    </subcellularLocation>
</comment>
<comment type="similarity">
    <text evidence="2">Belongs to the outer membrane factor (OMF) (TC 1.B.17) family.</text>
</comment>
<dbReference type="Pfam" id="PF02321">
    <property type="entry name" value="OEP"/>
    <property type="match status" value="1"/>
</dbReference>
<dbReference type="EMBL" id="WTRX01000470">
    <property type="protein sequence ID" value="MWU34550.1"/>
    <property type="molecule type" value="Genomic_DNA"/>
</dbReference>
<dbReference type="SUPFAM" id="SSF56954">
    <property type="entry name" value="Outer membrane efflux proteins (OEP)"/>
    <property type="match status" value="1"/>
</dbReference>
<dbReference type="PANTHER" id="PTHR30203">
    <property type="entry name" value="OUTER MEMBRANE CATION EFFLUX PROTEIN"/>
    <property type="match status" value="1"/>
</dbReference>
<evidence type="ECO:0000256" key="2">
    <source>
        <dbReference type="ARBA" id="ARBA00007613"/>
    </source>
</evidence>
<gene>
    <name evidence="3" type="ORF">GP944_28685</name>
</gene>
<dbReference type="RefSeq" id="WP_160459021.1">
    <property type="nucleotide sequence ID" value="NZ_WTRX01000470.1"/>
</dbReference>
<dbReference type="AlphaFoldDB" id="A0AAW9XCY5"/>
<dbReference type="GO" id="GO:0015562">
    <property type="term" value="F:efflux transmembrane transporter activity"/>
    <property type="evidence" value="ECO:0007669"/>
    <property type="project" value="InterPro"/>
</dbReference>
<comment type="caution">
    <text evidence="3">The sequence shown here is derived from an EMBL/GenBank/DDBJ whole genome shotgun (WGS) entry which is preliminary data.</text>
</comment>
<accession>A0AAW9XCY5</accession>
<name>A0AAW9XCY5_ECOLX</name>
<evidence type="ECO:0000256" key="1">
    <source>
        <dbReference type="ARBA" id="ARBA00004459"/>
    </source>
</evidence>
<dbReference type="Proteomes" id="UP000441160">
    <property type="component" value="Unassembled WGS sequence"/>
</dbReference>
<evidence type="ECO:0000313" key="3">
    <source>
        <dbReference type="EMBL" id="MWU34550.1"/>
    </source>
</evidence>
<sequence>LSANLGSQALTTGALFGGGSAVWGLVAQLTQPLFNPGLPAEKRAALAAFDAAVANYQSVVLESLRNVADTLRAVESDAQTLTALAAADMAAQASLQSVERQYRLGAASYLQLLIAQQQAQSIRINMVAVQAQRLVDSVALYQALGGGVS</sequence>
<dbReference type="Gene3D" id="1.20.1600.10">
    <property type="entry name" value="Outer membrane efflux proteins (OEP)"/>
    <property type="match status" value="1"/>
</dbReference>
<dbReference type="PANTHER" id="PTHR30203:SF33">
    <property type="entry name" value="BLR4455 PROTEIN"/>
    <property type="match status" value="1"/>
</dbReference>
<proteinExistence type="inferred from homology"/>
<dbReference type="InterPro" id="IPR010131">
    <property type="entry name" value="MdtP/NodT-like"/>
</dbReference>